<sequence length="102" mass="11658">MPNYHVETGAEIHISLSWADTLKEICIMELLNCWWCATPDGTYQYHRCEPPVVREGVNVLNRSLISKTNKDECLCVRMSVGALQNRPLNVELPHLAQIYFGL</sequence>
<evidence type="ECO:0000313" key="1">
    <source>
        <dbReference type="EMBL" id="GBM10092.1"/>
    </source>
</evidence>
<comment type="caution">
    <text evidence="1">The sequence shown here is derived from an EMBL/GenBank/DDBJ whole genome shotgun (WGS) entry which is preliminary data.</text>
</comment>
<dbReference type="Proteomes" id="UP000499080">
    <property type="component" value="Unassembled WGS sequence"/>
</dbReference>
<dbReference type="EMBL" id="BGPR01000280">
    <property type="protein sequence ID" value="GBM10092.1"/>
    <property type="molecule type" value="Genomic_DNA"/>
</dbReference>
<gene>
    <name evidence="1" type="ORF">AVEN_92918_1</name>
</gene>
<accession>A0A4Y2D019</accession>
<keyword evidence="2" id="KW-1185">Reference proteome</keyword>
<evidence type="ECO:0000313" key="2">
    <source>
        <dbReference type="Proteomes" id="UP000499080"/>
    </source>
</evidence>
<reference evidence="1 2" key="1">
    <citation type="journal article" date="2019" name="Sci. Rep.">
        <title>Orb-weaving spider Araneus ventricosus genome elucidates the spidroin gene catalogue.</title>
        <authorList>
            <person name="Kono N."/>
            <person name="Nakamura H."/>
            <person name="Ohtoshi R."/>
            <person name="Moran D.A.P."/>
            <person name="Shinohara A."/>
            <person name="Yoshida Y."/>
            <person name="Fujiwara M."/>
            <person name="Mori M."/>
            <person name="Tomita M."/>
            <person name="Arakawa K."/>
        </authorList>
    </citation>
    <scope>NUCLEOTIDE SEQUENCE [LARGE SCALE GENOMIC DNA]</scope>
</reference>
<proteinExistence type="predicted"/>
<dbReference type="AlphaFoldDB" id="A0A4Y2D019"/>
<name>A0A4Y2D019_ARAVE</name>
<protein>
    <submittedName>
        <fullName evidence="1">Uncharacterized protein</fullName>
    </submittedName>
</protein>
<organism evidence="1 2">
    <name type="scientific">Araneus ventricosus</name>
    <name type="common">Orbweaver spider</name>
    <name type="synonym">Epeira ventricosa</name>
    <dbReference type="NCBI Taxonomy" id="182803"/>
    <lineage>
        <taxon>Eukaryota</taxon>
        <taxon>Metazoa</taxon>
        <taxon>Ecdysozoa</taxon>
        <taxon>Arthropoda</taxon>
        <taxon>Chelicerata</taxon>
        <taxon>Arachnida</taxon>
        <taxon>Araneae</taxon>
        <taxon>Araneomorphae</taxon>
        <taxon>Entelegynae</taxon>
        <taxon>Araneoidea</taxon>
        <taxon>Araneidae</taxon>
        <taxon>Araneus</taxon>
    </lineage>
</organism>